<proteinExistence type="predicted"/>
<sequence>MELLEYLVELEDRVQMLLPLVSDRLDHYWSLEQVNELLTSDRLTNLDEPQPEEV</sequence>
<reference evidence="1 2" key="1">
    <citation type="submission" date="2022-04" db="EMBL/GenBank/DDBJ databases">
        <title>Positive selection, recombination, and allopatry shape intraspecific diversity of widespread and dominant cyanobacteria.</title>
        <authorList>
            <person name="Wei J."/>
            <person name="Shu W."/>
            <person name="Hu C."/>
        </authorList>
    </citation>
    <scope>NUCLEOTIDE SEQUENCE [LARGE SCALE GENOMIC DNA]</scope>
    <source>
        <strain evidence="1 2">GB2-A4</strain>
    </source>
</reference>
<accession>A0ABV0JBB1</accession>
<protein>
    <submittedName>
        <fullName evidence="1">Uncharacterized protein</fullName>
    </submittedName>
</protein>
<organism evidence="1 2">
    <name type="scientific">Trichocoleus desertorum GB2-A4</name>
    <dbReference type="NCBI Taxonomy" id="2933944"/>
    <lineage>
        <taxon>Bacteria</taxon>
        <taxon>Bacillati</taxon>
        <taxon>Cyanobacteriota</taxon>
        <taxon>Cyanophyceae</taxon>
        <taxon>Leptolyngbyales</taxon>
        <taxon>Trichocoleusaceae</taxon>
        <taxon>Trichocoleus</taxon>
    </lineage>
</organism>
<keyword evidence="2" id="KW-1185">Reference proteome</keyword>
<name>A0ABV0JBB1_9CYAN</name>
<dbReference type="EMBL" id="JAMPKM010000009">
    <property type="protein sequence ID" value="MEP0818558.1"/>
    <property type="molecule type" value="Genomic_DNA"/>
</dbReference>
<evidence type="ECO:0000313" key="1">
    <source>
        <dbReference type="EMBL" id="MEP0818558.1"/>
    </source>
</evidence>
<dbReference type="RefSeq" id="WP_190436813.1">
    <property type="nucleotide sequence ID" value="NZ_JAMPKM010000009.1"/>
</dbReference>
<dbReference type="Proteomes" id="UP001464891">
    <property type="component" value="Unassembled WGS sequence"/>
</dbReference>
<evidence type="ECO:0000313" key="2">
    <source>
        <dbReference type="Proteomes" id="UP001464891"/>
    </source>
</evidence>
<gene>
    <name evidence="1" type="ORF">NC998_15775</name>
</gene>
<comment type="caution">
    <text evidence="1">The sequence shown here is derived from an EMBL/GenBank/DDBJ whole genome shotgun (WGS) entry which is preliminary data.</text>
</comment>